<keyword evidence="1" id="KW-0812">Transmembrane</keyword>
<evidence type="ECO:0000313" key="3">
    <source>
        <dbReference type="Proteomes" id="UP001240150"/>
    </source>
</evidence>
<evidence type="ECO:0000313" key="2">
    <source>
        <dbReference type="EMBL" id="WIM92540.1"/>
    </source>
</evidence>
<feature type="transmembrane region" description="Helical" evidence="1">
    <location>
        <begin position="204"/>
        <end position="227"/>
    </location>
</feature>
<organism evidence="2 3">
    <name type="scientific">Actinoplanes oblitus</name>
    <dbReference type="NCBI Taxonomy" id="3040509"/>
    <lineage>
        <taxon>Bacteria</taxon>
        <taxon>Bacillati</taxon>
        <taxon>Actinomycetota</taxon>
        <taxon>Actinomycetes</taxon>
        <taxon>Micromonosporales</taxon>
        <taxon>Micromonosporaceae</taxon>
        <taxon>Actinoplanes</taxon>
    </lineage>
</organism>
<keyword evidence="1" id="KW-0472">Membrane</keyword>
<sequence length="233" mass="23460">MDARRRLWMIMATSAEVDWRLGAAAVAAAVDVPAALVIIGTPVTEDDPVRPRMAAIVELSAADRLTLEQARDLVLAVRQAYGVVLVAAPAGPLVPVGSPDWALADLVAALGAAALVVTGPGPDAVNHTTLALGALAGHGISASVITVGAGDDFDEAALPVTPIGRVPADHPADFAGAAGWFHPALVAAAEPALPEKPTVSGRTFVLGLLGIFVLLVVLVCGVAWLGASPGHPS</sequence>
<dbReference type="EMBL" id="CP126980">
    <property type="protein sequence ID" value="WIM92540.1"/>
    <property type="molecule type" value="Genomic_DNA"/>
</dbReference>
<reference evidence="2 3" key="1">
    <citation type="submission" date="2023-06" db="EMBL/GenBank/DDBJ databases">
        <authorList>
            <person name="Yushchuk O."/>
            <person name="Binda E."/>
            <person name="Ruckert-Reed C."/>
            <person name="Fedorenko V."/>
            <person name="Kalinowski J."/>
            <person name="Marinelli F."/>
        </authorList>
    </citation>
    <scope>NUCLEOTIDE SEQUENCE [LARGE SCALE GENOMIC DNA]</scope>
    <source>
        <strain evidence="2 3">NRRL 3884</strain>
    </source>
</reference>
<dbReference type="SUPFAM" id="SSF52540">
    <property type="entry name" value="P-loop containing nucleoside triphosphate hydrolases"/>
    <property type="match status" value="1"/>
</dbReference>
<name>A0ABY8W6F4_9ACTN</name>
<dbReference type="RefSeq" id="WP_284913746.1">
    <property type="nucleotide sequence ID" value="NZ_CP126980.1"/>
</dbReference>
<dbReference type="Proteomes" id="UP001240150">
    <property type="component" value="Chromosome"/>
</dbReference>
<protein>
    <submittedName>
        <fullName evidence="2">Uncharacterized protein</fullName>
    </submittedName>
</protein>
<dbReference type="Gene3D" id="3.40.50.300">
    <property type="entry name" value="P-loop containing nucleotide triphosphate hydrolases"/>
    <property type="match status" value="1"/>
</dbReference>
<gene>
    <name evidence="2" type="ORF">ACTOB_004483</name>
</gene>
<keyword evidence="3" id="KW-1185">Reference proteome</keyword>
<proteinExistence type="predicted"/>
<dbReference type="InterPro" id="IPR027417">
    <property type="entry name" value="P-loop_NTPase"/>
</dbReference>
<keyword evidence="1" id="KW-1133">Transmembrane helix</keyword>
<accession>A0ABY8W6F4</accession>
<evidence type="ECO:0000256" key="1">
    <source>
        <dbReference type="SAM" id="Phobius"/>
    </source>
</evidence>